<dbReference type="Proteomes" id="UP000295066">
    <property type="component" value="Unassembled WGS sequence"/>
</dbReference>
<protein>
    <recommendedName>
        <fullName evidence="5">Lipoprotein</fullName>
    </recommendedName>
</protein>
<feature type="chain" id="PRO_5020230575" description="Lipoprotein" evidence="2">
    <location>
        <begin position="26"/>
        <end position="197"/>
    </location>
</feature>
<evidence type="ECO:0008006" key="5">
    <source>
        <dbReference type="Google" id="ProtNLM"/>
    </source>
</evidence>
<keyword evidence="1" id="KW-0812">Transmembrane</keyword>
<evidence type="ECO:0000256" key="1">
    <source>
        <dbReference type="SAM" id="Phobius"/>
    </source>
</evidence>
<keyword evidence="1" id="KW-1133">Transmembrane helix</keyword>
<dbReference type="EMBL" id="SORI01000004">
    <property type="protein sequence ID" value="TDY61894.1"/>
    <property type="molecule type" value="Genomic_DNA"/>
</dbReference>
<keyword evidence="2" id="KW-0732">Signal</keyword>
<organism evidence="3 4">
    <name type="scientific">Aminivibrio pyruvatiphilus</name>
    <dbReference type="NCBI Taxonomy" id="1005740"/>
    <lineage>
        <taxon>Bacteria</taxon>
        <taxon>Thermotogati</taxon>
        <taxon>Synergistota</taxon>
        <taxon>Synergistia</taxon>
        <taxon>Synergistales</taxon>
        <taxon>Aminobacteriaceae</taxon>
        <taxon>Aminivibrio</taxon>
    </lineage>
</organism>
<reference evidence="3 4" key="1">
    <citation type="submission" date="2019-03" db="EMBL/GenBank/DDBJ databases">
        <title>Genomic Encyclopedia of Type Strains, Phase IV (KMG-IV): sequencing the most valuable type-strain genomes for metagenomic binning, comparative biology and taxonomic classification.</title>
        <authorList>
            <person name="Goeker M."/>
        </authorList>
    </citation>
    <scope>NUCLEOTIDE SEQUENCE [LARGE SCALE GENOMIC DNA]</scope>
    <source>
        <strain evidence="3 4">DSM 25964</strain>
    </source>
</reference>
<feature type="transmembrane region" description="Helical" evidence="1">
    <location>
        <begin position="168"/>
        <end position="193"/>
    </location>
</feature>
<keyword evidence="4" id="KW-1185">Reference proteome</keyword>
<accession>A0A4R8M9I5</accession>
<proteinExistence type="predicted"/>
<name>A0A4R8M9I5_9BACT</name>
<dbReference type="PROSITE" id="PS51257">
    <property type="entry name" value="PROKAR_LIPOPROTEIN"/>
    <property type="match status" value="1"/>
</dbReference>
<evidence type="ECO:0000313" key="3">
    <source>
        <dbReference type="EMBL" id="TDY61894.1"/>
    </source>
</evidence>
<gene>
    <name evidence="3" type="ORF">C8D99_104139</name>
</gene>
<feature type="signal peptide" evidence="2">
    <location>
        <begin position="1"/>
        <end position="25"/>
    </location>
</feature>
<dbReference type="AlphaFoldDB" id="A0A4R8M9I5"/>
<sequence>MKRFACLLPAPVFLLLFLSACPSGAYSRYPLGGVWEYSGSVNVTINGQQAVLRDSGRITIDSGYSYDRWGRDFDERIRRFLADGTFSVSPSPNIREDYRQSEWVNQWYNFRSFEISIDNVRYYMEITGRTRADLRITRTIDGQRVSAVFSAARIRWDEDWDDDYGDGWFYGIGAGCSTGTRLFPFFLLPLLFLCRKK</sequence>
<evidence type="ECO:0000313" key="4">
    <source>
        <dbReference type="Proteomes" id="UP000295066"/>
    </source>
</evidence>
<dbReference type="RefSeq" id="WP_133956965.1">
    <property type="nucleotide sequence ID" value="NZ_SORI01000004.1"/>
</dbReference>
<comment type="caution">
    <text evidence="3">The sequence shown here is derived from an EMBL/GenBank/DDBJ whole genome shotgun (WGS) entry which is preliminary data.</text>
</comment>
<evidence type="ECO:0000256" key="2">
    <source>
        <dbReference type="SAM" id="SignalP"/>
    </source>
</evidence>
<keyword evidence="1" id="KW-0472">Membrane</keyword>